<proteinExistence type="predicted"/>
<comment type="caution">
    <text evidence="1">The sequence shown here is derived from an EMBL/GenBank/DDBJ whole genome shotgun (WGS) entry which is preliminary data.</text>
</comment>
<dbReference type="Proteomes" id="UP000438429">
    <property type="component" value="Unassembled WGS sequence"/>
</dbReference>
<sequence length="72" mass="8012">MGTPPSSSSCSKKECAELRNFALPPPSRINSKCVGCKVRAFKQTGSKSIWWIGYIDAEDMVRSSMRKVKKTD</sequence>
<dbReference type="EMBL" id="VEVO01000019">
    <property type="protein sequence ID" value="KAF0026235.1"/>
    <property type="molecule type" value="Genomic_DNA"/>
</dbReference>
<evidence type="ECO:0000313" key="1">
    <source>
        <dbReference type="EMBL" id="KAF0026235.1"/>
    </source>
</evidence>
<dbReference type="AlphaFoldDB" id="A0A6A4S1U1"/>
<reference evidence="1 2" key="1">
    <citation type="submission" date="2019-06" db="EMBL/GenBank/DDBJ databases">
        <title>Draft genomes of female and male turbot (Scophthalmus maximus).</title>
        <authorList>
            <person name="Xu H."/>
            <person name="Xu X.-W."/>
            <person name="Shao C."/>
            <person name="Chen S."/>
        </authorList>
    </citation>
    <scope>NUCLEOTIDE SEQUENCE [LARGE SCALE GENOMIC DNA]</scope>
    <source>
        <strain evidence="1">Ysfricsl-2016a</strain>
        <tissue evidence="1">Blood</tissue>
    </source>
</reference>
<gene>
    <name evidence="1" type="ORF">F2P81_020972</name>
</gene>
<protein>
    <submittedName>
        <fullName evidence="1">Uncharacterized protein</fullName>
    </submittedName>
</protein>
<evidence type="ECO:0000313" key="2">
    <source>
        <dbReference type="Proteomes" id="UP000438429"/>
    </source>
</evidence>
<organism evidence="1 2">
    <name type="scientific">Scophthalmus maximus</name>
    <name type="common">Turbot</name>
    <name type="synonym">Psetta maxima</name>
    <dbReference type="NCBI Taxonomy" id="52904"/>
    <lineage>
        <taxon>Eukaryota</taxon>
        <taxon>Metazoa</taxon>
        <taxon>Chordata</taxon>
        <taxon>Craniata</taxon>
        <taxon>Vertebrata</taxon>
        <taxon>Euteleostomi</taxon>
        <taxon>Actinopterygii</taxon>
        <taxon>Neopterygii</taxon>
        <taxon>Teleostei</taxon>
        <taxon>Neoteleostei</taxon>
        <taxon>Acanthomorphata</taxon>
        <taxon>Carangaria</taxon>
        <taxon>Pleuronectiformes</taxon>
        <taxon>Pleuronectoidei</taxon>
        <taxon>Scophthalmidae</taxon>
        <taxon>Scophthalmus</taxon>
    </lineage>
</organism>
<accession>A0A6A4S1U1</accession>
<name>A0A6A4S1U1_SCOMX</name>